<dbReference type="AlphaFoldDB" id="A0AA49GKQ6"/>
<feature type="transmembrane region" description="Helical" evidence="5">
    <location>
        <begin position="12"/>
        <end position="31"/>
    </location>
</feature>
<keyword evidence="2 5" id="KW-0812">Transmembrane</keyword>
<feature type="transmembrane region" description="Helical" evidence="5">
    <location>
        <begin position="298"/>
        <end position="315"/>
    </location>
</feature>
<feature type="transmembrane region" description="Helical" evidence="5">
    <location>
        <begin position="43"/>
        <end position="66"/>
    </location>
</feature>
<evidence type="ECO:0000256" key="1">
    <source>
        <dbReference type="ARBA" id="ARBA00022475"/>
    </source>
</evidence>
<sequence>MNWYNSFGTTEGIFLLIFIVGYILYLTRVIRINRVISVGFRPVFFKIILRTLYFLLFVVALLGPLMGKATKEIQAVGKDIFILVDLSQSMNATDVQPSRLEKMKYELKDVVKAFSSDRIGLIIFSSEAFIQCPLTYDQSALNMFIDALNTGLVPNSGTDFSPALRLALDKFKSDEENPSQQKSKVLLLISDGEDFGENTTAISEEIQQNAIRLFTLGVGTEQGSQLIVRGVPKTDRSGNVVVSKLETDALKRLASQTGGQYFEISNQQDDTERMVSSVSQIEGELRDSRQVDTSANKYFYFLLLGVLFFLIDHLVKLKTVRI</sequence>
<evidence type="ECO:0000256" key="5">
    <source>
        <dbReference type="SAM" id="Phobius"/>
    </source>
</evidence>
<dbReference type="PANTHER" id="PTHR22550:SF5">
    <property type="entry name" value="LEUCINE ZIPPER PROTEIN 4"/>
    <property type="match status" value="1"/>
</dbReference>
<evidence type="ECO:0000313" key="7">
    <source>
        <dbReference type="EMBL" id="WKN34350.1"/>
    </source>
</evidence>
<dbReference type="PANTHER" id="PTHR22550">
    <property type="entry name" value="SPORE GERMINATION PROTEIN"/>
    <property type="match status" value="1"/>
</dbReference>
<dbReference type="SUPFAM" id="SSF53300">
    <property type="entry name" value="vWA-like"/>
    <property type="match status" value="1"/>
</dbReference>
<gene>
    <name evidence="7" type="ORF">K4G66_18390</name>
</gene>
<feature type="domain" description="VWFA" evidence="6">
    <location>
        <begin position="79"/>
        <end position="278"/>
    </location>
</feature>
<dbReference type="Pfam" id="PF13519">
    <property type="entry name" value="VWA_2"/>
    <property type="match status" value="1"/>
</dbReference>
<dbReference type="InterPro" id="IPR050768">
    <property type="entry name" value="UPF0353/GerABKA_families"/>
</dbReference>
<proteinExistence type="predicted"/>
<reference evidence="7" key="2">
    <citation type="journal article" date="2024" name="Antonie Van Leeuwenhoek">
        <title>Roseihalotalea indica gen. nov., sp. nov., a halophilic Bacteroidetes from mesopelagic Southwest Indian Ocean with higher carbohydrate metabolic potential.</title>
        <authorList>
            <person name="Chen B."/>
            <person name="Zhang M."/>
            <person name="Lin D."/>
            <person name="Ye J."/>
            <person name="Tang K."/>
        </authorList>
    </citation>
    <scope>NUCLEOTIDE SEQUENCE</scope>
    <source>
        <strain evidence="7">TK19036</strain>
    </source>
</reference>
<name>A0AA49GKQ6_9BACT</name>
<evidence type="ECO:0000259" key="6">
    <source>
        <dbReference type="PROSITE" id="PS50234"/>
    </source>
</evidence>
<keyword evidence="1" id="KW-1003">Cell membrane</keyword>
<dbReference type="PROSITE" id="PS50234">
    <property type="entry name" value="VWFA"/>
    <property type="match status" value="1"/>
</dbReference>
<evidence type="ECO:0000256" key="4">
    <source>
        <dbReference type="ARBA" id="ARBA00023136"/>
    </source>
</evidence>
<protein>
    <submittedName>
        <fullName evidence="7">VWA domain-containing protein</fullName>
    </submittedName>
</protein>
<dbReference type="SMART" id="SM00327">
    <property type="entry name" value="VWA"/>
    <property type="match status" value="1"/>
</dbReference>
<keyword evidence="4 5" id="KW-0472">Membrane</keyword>
<dbReference type="EMBL" id="CP120682">
    <property type="protein sequence ID" value="WKN34350.1"/>
    <property type="molecule type" value="Genomic_DNA"/>
</dbReference>
<dbReference type="InterPro" id="IPR002035">
    <property type="entry name" value="VWF_A"/>
</dbReference>
<dbReference type="InterPro" id="IPR036465">
    <property type="entry name" value="vWFA_dom_sf"/>
</dbReference>
<dbReference type="Gene3D" id="3.40.50.410">
    <property type="entry name" value="von Willebrand factor, type A domain"/>
    <property type="match status" value="1"/>
</dbReference>
<organism evidence="7">
    <name type="scientific">Roseihalotalea indica</name>
    <dbReference type="NCBI Taxonomy" id="2867963"/>
    <lineage>
        <taxon>Bacteria</taxon>
        <taxon>Pseudomonadati</taxon>
        <taxon>Bacteroidota</taxon>
        <taxon>Cytophagia</taxon>
        <taxon>Cytophagales</taxon>
        <taxon>Catalimonadaceae</taxon>
        <taxon>Roseihalotalea</taxon>
    </lineage>
</organism>
<evidence type="ECO:0000256" key="3">
    <source>
        <dbReference type="ARBA" id="ARBA00022989"/>
    </source>
</evidence>
<reference evidence="7" key="1">
    <citation type="journal article" date="2023" name="Comput. Struct. Biotechnol. J.">
        <title>Discovery of a novel marine Bacteroidetes with a rich repertoire of carbohydrate-active enzymes.</title>
        <authorList>
            <person name="Chen B."/>
            <person name="Liu G."/>
            <person name="Chen Q."/>
            <person name="Wang H."/>
            <person name="Liu L."/>
            <person name="Tang K."/>
        </authorList>
    </citation>
    <scope>NUCLEOTIDE SEQUENCE</scope>
    <source>
        <strain evidence="7">TK19036</strain>
    </source>
</reference>
<evidence type="ECO:0000256" key="2">
    <source>
        <dbReference type="ARBA" id="ARBA00022692"/>
    </source>
</evidence>
<keyword evidence="3 5" id="KW-1133">Transmembrane helix</keyword>
<accession>A0AA49GKQ6</accession>